<feature type="transmembrane region" description="Helical" evidence="6">
    <location>
        <begin position="128"/>
        <end position="153"/>
    </location>
</feature>
<evidence type="ECO:0000313" key="8">
    <source>
        <dbReference type="Proteomes" id="UP001597418"/>
    </source>
</evidence>
<evidence type="ECO:0000256" key="4">
    <source>
        <dbReference type="ARBA" id="ARBA00022989"/>
    </source>
</evidence>
<feature type="transmembrane region" description="Helical" evidence="6">
    <location>
        <begin position="160"/>
        <end position="183"/>
    </location>
</feature>
<comment type="caution">
    <text evidence="7">The sequence shown here is derived from an EMBL/GenBank/DDBJ whole genome shotgun (WGS) entry which is preliminary data.</text>
</comment>
<feature type="transmembrane region" description="Helical" evidence="6">
    <location>
        <begin position="189"/>
        <end position="208"/>
    </location>
</feature>
<dbReference type="Pfam" id="PF01943">
    <property type="entry name" value="Polysacc_synt"/>
    <property type="match status" value="1"/>
</dbReference>
<evidence type="ECO:0000313" key="7">
    <source>
        <dbReference type="EMBL" id="MFD2742982.1"/>
    </source>
</evidence>
<feature type="transmembrane region" description="Helical" evidence="6">
    <location>
        <begin position="12"/>
        <end position="31"/>
    </location>
</feature>
<evidence type="ECO:0000256" key="3">
    <source>
        <dbReference type="ARBA" id="ARBA00022692"/>
    </source>
</evidence>
<feature type="transmembrane region" description="Helical" evidence="6">
    <location>
        <begin position="377"/>
        <end position="399"/>
    </location>
</feature>
<name>A0ABW5UAX5_9SPHI</name>
<keyword evidence="3 6" id="KW-0812">Transmembrane</keyword>
<accession>A0ABW5UAX5</accession>
<dbReference type="InterPro" id="IPR002797">
    <property type="entry name" value="Polysacc_synth"/>
</dbReference>
<evidence type="ECO:0000256" key="5">
    <source>
        <dbReference type="ARBA" id="ARBA00023136"/>
    </source>
</evidence>
<dbReference type="InterPro" id="IPR050833">
    <property type="entry name" value="Poly_Biosynth_Transport"/>
</dbReference>
<feature type="transmembrane region" description="Helical" evidence="6">
    <location>
        <begin position="314"/>
        <end position="338"/>
    </location>
</feature>
<feature type="transmembrane region" description="Helical" evidence="6">
    <location>
        <begin position="83"/>
        <end position="108"/>
    </location>
</feature>
<dbReference type="Proteomes" id="UP001597418">
    <property type="component" value="Unassembled WGS sequence"/>
</dbReference>
<feature type="transmembrane region" description="Helical" evidence="6">
    <location>
        <begin position="470"/>
        <end position="492"/>
    </location>
</feature>
<evidence type="ECO:0000256" key="2">
    <source>
        <dbReference type="ARBA" id="ARBA00022475"/>
    </source>
</evidence>
<dbReference type="PANTHER" id="PTHR30250">
    <property type="entry name" value="PST FAMILY PREDICTED COLANIC ACID TRANSPORTER"/>
    <property type="match status" value="1"/>
</dbReference>
<reference evidence="8" key="1">
    <citation type="journal article" date="2019" name="Int. J. Syst. Evol. Microbiol.">
        <title>The Global Catalogue of Microorganisms (GCM) 10K type strain sequencing project: providing services to taxonomists for standard genome sequencing and annotation.</title>
        <authorList>
            <consortium name="The Broad Institute Genomics Platform"/>
            <consortium name="The Broad Institute Genome Sequencing Center for Infectious Disease"/>
            <person name="Wu L."/>
            <person name="Ma J."/>
        </authorList>
    </citation>
    <scope>NUCLEOTIDE SEQUENCE [LARGE SCALE GENOMIC DNA]</scope>
    <source>
        <strain evidence="8">KCTC 42247</strain>
    </source>
</reference>
<dbReference type="PANTHER" id="PTHR30250:SF26">
    <property type="entry name" value="PSMA PROTEIN"/>
    <property type="match status" value="1"/>
</dbReference>
<sequence length="508" mass="56987">MIDANNKRIAKNTLFLYIRMLLIIFVNLYTVRIVLQELGTEDYGIYNLVGGVVAMFSFLSQSLSSASQRFFALEIGKNNSSMLASIVNTTLWTYIFLAIIIFGIGQLLGSWFLNEKLTTIPLDRVSTANFVFNCSMISLVVSLLSVPFNALIIANEKMNVYSYISIFEVVFKLISVFLLQLYVGDKLRLYAIILLLSTSIVGSLYFFYCQKNYPHIKYSRTWDKSVQKKILSFTGWNMFDSMANVMNTQGMNIFLGYFFGPLVNAGRGVAYQVSVTLNQFVLNFVTATKPQIVKYYAQNELAAMQSLVFRSSKFSFYLLAVVTIPFFLNAELLFQLWLGDVPDYVVEFTKLILVAILIDVVSYPLMAHVQATGKVKLFSASIGVLKLCNLPIAYILLSFGGQPSIVFLINIGCSILCLLFRLLILRKLDGFPIVQFGRRVLLPILLVSLITAIIPNIMRWESTLDFGDSIIRLLIVGGALLAAIFFIGITIGERVALMSLFKSKIAKG</sequence>
<comment type="subcellular location">
    <subcellularLocation>
        <location evidence="1">Cell membrane</location>
        <topology evidence="1">Multi-pass membrane protein</topology>
    </subcellularLocation>
</comment>
<feature type="transmembrane region" description="Helical" evidence="6">
    <location>
        <begin position="436"/>
        <end position="458"/>
    </location>
</feature>
<evidence type="ECO:0000256" key="1">
    <source>
        <dbReference type="ARBA" id="ARBA00004651"/>
    </source>
</evidence>
<evidence type="ECO:0000256" key="6">
    <source>
        <dbReference type="SAM" id="Phobius"/>
    </source>
</evidence>
<feature type="transmembrane region" description="Helical" evidence="6">
    <location>
        <begin position="405"/>
        <end position="424"/>
    </location>
</feature>
<dbReference type="RefSeq" id="WP_380884156.1">
    <property type="nucleotide sequence ID" value="NZ_JBHUMB010000006.1"/>
</dbReference>
<protein>
    <submittedName>
        <fullName evidence="7">Oligosaccharide flippase family protein</fullName>
    </submittedName>
</protein>
<keyword evidence="2" id="KW-1003">Cell membrane</keyword>
<proteinExistence type="predicted"/>
<keyword evidence="5 6" id="KW-0472">Membrane</keyword>
<dbReference type="EMBL" id="JBHUMB010000006">
    <property type="protein sequence ID" value="MFD2742982.1"/>
    <property type="molecule type" value="Genomic_DNA"/>
</dbReference>
<feature type="transmembrane region" description="Helical" evidence="6">
    <location>
        <begin position="344"/>
        <end position="365"/>
    </location>
</feature>
<keyword evidence="8" id="KW-1185">Reference proteome</keyword>
<gene>
    <name evidence="7" type="ORF">ACFSQ6_06190</name>
</gene>
<feature type="transmembrane region" description="Helical" evidence="6">
    <location>
        <begin position="43"/>
        <end position="63"/>
    </location>
</feature>
<keyword evidence="4 6" id="KW-1133">Transmembrane helix</keyword>
<organism evidence="7 8">
    <name type="scientific">Sphingobacterium populi</name>
    <dbReference type="NCBI Taxonomy" id="1812824"/>
    <lineage>
        <taxon>Bacteria</taxon>
        <taxon>Pseudomonadati</taxon>
        <taxon>Bacteroidota</taxon>
        <taxon>Sphingobacteriia</taxon>
        <taxon>Sphingobacteriales</taxon>
        <taxon>Sphingobacteriaceae</taxon>
        <taxon>Sphingobacterium</taxon>
    </lineage>
</organism>